<keyword evidence="3" id="KW-1185">Reference proteome</keyword>
<dbReference type="AlphaFoldDB" id="A0A7D3W0A8"/>
<evidence type="ECO:0000256" key="1">
    <source>
        <dbReference type="SAM" id="Phobius"/>
    </source>
</evidence>
<proteinExistence type="predicted"/>
<dbReference type="Proteomes" id="UP000501240">
    <property type="component" value="Chromosome"/>
</dbReference>
<feature type="transmembrane region" description="Helical" evidence="1">
    <location>
        <begin position="6"/>
        <end position="26"/>
    </location>
</feature>
<name>A0A7D3W0A8_ACTVE</name>
<dbReference type="EMBL" id="CP053892">
    <property type="protein sequence ID" value="QKG23212.1"/>
    <property type="molecule type" value="Genomic_DNA"/>
</dbReference>
<evidence type="ECO:0000313" key="3">
    <source>
        <dbReference type="Proteomes" id="UP000501240"/>
    </source>
</evidence>
<reference evidence="2 3" key="1">
    <citation type="submission" date="2020-05" db="EMBL/GenBank/DDBJ databases">
        <title>Actinomadura verrucosospora NRRL-B18236 (PFL_A860) Genome sequencing and assembly.</title>
        <authorList>
            <person name="Samborskyy M."/>
        </authorList>
    </citation>
    <scope>NUCLEOTIDE SEQUENCE [LARGE SCALE GENOMIC DNA]</scope>
    <source>
        <strain evidence="2 3">NRRL:B18236</strain>
    </source>
</reference>
<keyword evidence="1" id="KW-0472">Membrane</keyword>
<evidence type="ECO:0000313" key="2">
    <source>
        <dbReference type="EMBL" id="QKG23212.1"/>
    </source>
</evidence>
<gene>
    <name evidence="2" type="ORF">ACTIVE_4853</name>
</gene>
<sequence>MPVEVRVLGAFLLVSQVLFWIAALTLE</sequence>
<organism evidence="2 3">
    <name type="scientific">Actinomadura verrucosospora</name>
    <dbReference type="NCBI Taxonomy" id="46165"/>
    <lineage>
        <taxon>Bacteria</taxon>
        <taxon>Bacillati</taxon>
        <taxon>Actinomycetota</taxon>
        <taxon>Actinomycetes</taxon>
        <taxon>Streptosporangiales</taxon>
        <taxon>Thermomonosporaceae</taxon>
        <taxon>Actinomadura</taxon>
    </lineage>
</organism>
<accession>A0A7D3W0A8</accession>
<keyword evidence="1" id="KW-1133">Transmembrane helix</keyword>
<keyword evidence="1" id="KW-0812">Transmembrane</keyword>
<protein>
    <submittedName>
        <fullName evidence="2">Uncharacterized protein</fullName>
    </submittedName>
</protein>